<organism evidence="9 10">
    <name type="scientific">Cloacimonas acidaminovorans (strain Evry)</name>
    <dbReference type="NCBI Taxonomy" id="459349"/>
    <lineage>
        <taxon>Bacteria</taxon>
        <taxon>Pseudomonadati</taxon>
        <taxon>Candidatus Cloacimonadota</taxon>
        <taxon>Candidatus Cloacimonadia</taxon>
        <taxon>Candidatus Cloacimonadales</taxon>
        <taxon>Candidatus Cloacimonadaceae</taxon>
        <taxon>Candidatus Cloacimonas</taxon>
    </lineage>
</organism>
<feature type="transmembrane region" description="Helical" evidence="8">
    <location>
        <begin position="137"/>
        <end position="154"/>
    </location>
</feature>
<dbReference type="GO" id="GO:0008360">
    <property type="term" value="P:regulation of cell shape"/>
    <property type="evidence" value="ECO:0007669"/>
    <property type="project" value="UniProtKB-KW"/>
</dbReference>
<gene>
    <name evidence="9" type="ordered locus">CLOAM1804</name>
</gene>
<proteinExistence type="inferred from homology"/>
<keyword evidence="6 8" id="KW-1133">Transmembrane helix</keyword>
<dbReference type="AlphaFoldDB" id="B0VJH6"/>
<protein>
    <submittedName>
        <fullName evidence="9">Uncharacterized protein</fullName>
    </submittedName>
</protein>
<comment type="similarity">
    <text evidence="2">Belongs to the MreD family.</text>
</comment>
<comment type="subcellular location">
    <subcellularLocation>
        <location evidence="1">Cell membrane</location>
        <topology evidence="1">Multi-pass membrane protein</topology>
    </subcellularLocation>
</comment>
<dbReference type="Proteomes" id="UP000002019">
    <property type="component" value="Chromosome"/>
</dbReference>
<feature type="transmembrane region" description="Helical" evidence="8">
    <location>
        <begin position="52"/>
        <end position="85"/>
    </location>
</feature>
<keyword evidence="3" id="KW-1003">Cell membrane</keyword>
<accession>B0VJH6</accession>
<evidence type="ECO:0000256" key="7">
    <source>
        <dbReference type="ARBA" id="ARBA00023136"/>
    </source>
</evidence>
<evidence type="ECO:0000313" key="9">
    <source>
        <dbReference type="EMBL" id="CAO81636.1"/>
    </source>
</evidence>
<name>B0VJH6_CLOAI</name>
<dbReference type="InterPro" id="IPR007227">
    <property type="entry name" value="Cell_shape_determining_MreD"/>
</dbReference>
<keyword evidence="7 8" id="KW-0472">Membrane</keyword>
<dbReference type="Pfam" id="PF04093">
    <property type="entry name" value="MreD"/>
    <property type="match status" value="1"/>
</dbReference>
<dbReference type="STRING" id="459349.CLOAM1804"/>
<evidence type="ECO:0000256" key="4">
    <source>
        <dbReference type="ARBA" id="ARBA00022692"/>
    </source>
</evidence>
<dbReference type="NCBIfam" id="TIGR03426">
    <property type="entry name" value="shape_MreD"/>
    <property type="match status" value="1"/>
</dbReference>
<keyword evidence="4 8" id="KW-0812">Transmembrane</keyword>
<reference evidence="9 10" key="1">
    <citation type="journal article" date="2008" name="J. Bacteriol.">
        <title>'Candidatus Cloacamonas acidaminovorans': genome sequence reconstruction provides a first glimpse of a new bacterial division.</title>
        <authorList>
            <person name="Pelletier E."/>
            <person name="Kreimeyer A."/>
            <person name="Bocs S."/>
            <person name="Rouy Z."/>
            <person name="Gyapay G."/>
            <person name="Chouari R."/>
            <person name="Riviere D."/>
            <person name="Ganesan A."/>
            <person name="Daegelen P."/>
            <person name="Sghir A."/>
            <person name="Cohen G.N."/>
            <person name="Medigue C."/>
            <person name="Weissenbach J."/>
            <person name="Le Paslier D."/>
        </authorList>
    </citation>
    <scope>NUCLEOTIDE SEQUENCE [LARGE SCALE GENOMIC DNA]</scope>
    <source>
        <strain evidence="10">Evry</strain>
    </source>
</reference>
<keyword evidence="10" id="KW-1185">Reference proteome</keyword>
<dbReference type="GO" id="GO:0005886">
    <property type="term" value="C:plasma membrane"/>
    <property type="evidence" value="ECO:0007669"/>
    <property type="project" value="UniProtKB-SubCell"/>
</dbReference>
<dbReference type="KEGG" id="caci:CLOAM1804"/>
<evidence type="ECO:0000256" key="3">
    <source>
        <dbReference type="ARBA" id="ARBA00022475"/>
    </source>
</evidence>
<feature type="transmembrane region" description="Helical" evidence="8">
    <location>
        <begin position="7"/>
        <end position="32"/>
    </location>
</feature>
<evidence type="ECO:0000256" key="2">
    <source>
        <dbReference type="ARBA" id="ARBA00007776"/>
    </source>
</evidence>
<evidence type="ECO:0000256" key="5">
    <source>
        <dbReference type="ARBA" id="ARBA00022960"/>
    </source>
</evidence>
<dbReference type="HOGENOM" id="CLU_1616101_0_0_0"/>
<evidence type="ECO:0000256" key="8">
    <source>
        <dbReference type="SAM" id="Phobius"/>
    </source>
</evidence>
<evidence type="ECO:0000256" key="6">
    <source>
        <dbReference type="ARBA" id="ARBA00022989"/>
    </source>
</evidence>
<keyword evidence="5" id="KW-0133">Cell shape</keyword>
<dbReference type="EMBL" id="CU466930">
    <property type="protein sequence ID" value="CAO81636.1"/>
    <property type="molecule type" value="Genomic_DNA"/>
</dbReference>
<evidence type="ECO:0000313" key="10">
    <source>
        <dbReference type="Proteomes" id="UP000002019"/>
    </source>
</evidence>
<dbReference type="RefSeq" id="WP_015425494.1">
    <property type="nucleotide sequence ID" value="NC_020449.1"/>
</dbReference>
<sequence>MVWKGIWSFILGLFFLYLQILVMPALAIWNVIPNILLPWLIYTVWTRPRDLALIVVFIIGLMFDSVNPMTFGLYAFVFCLLALAINEFRKPFEMESFVAKMLTIGIVNLLFSIIQLLVFGVTFSFASPLLTKSLLGFGYNVLLSLIVFWGLQLLSKVRLNISND</sequence>
<feature type="transmembrane region" description="Helical" evidence="8">
    <location>
        <begin position="97"/>
        <end position="125"/>
    </location>
</feature>
<evidence type="ECO:0000256" key="1">
    <source>
        <dbReference type="ARBA" id="ARBA00004651"/>
    </source>
</evidence>